<protein>
    <submittedName>
        <fullName evidence="1">Mechanosensitive ion channel family protein</fullName>
    </submittedName>
</protein>
<name>A0AC61KZ43_9EURY</name>
<organism evidence="1 2">
    <name type="scientific">Candidatus Methanogaster sp</name>
    <dbReference type="NCBI Taxonomy" id="3386292"/>
    <lineage>
        <taxon>Archaea</taxon>
        <taxon>Methanobacteriati</taxon>
        <taxon>Methanobacteriota</taxon>
        <taxon>Stenosarchaea group</taxon>
        <taxon>Methanomicrobia</taxon>
        <taxon>Methanosarcinales</taxon>
        <taxon>ANME-2 cluster</taxon>
        <taxon>Candidatus Methanogasteraceae</taxon>
        <taxon>Candidatus Methanogaster</taxon>
    </lineage>
</organism>
<sequence>MLEDIKNMFDQYSLGISTAELITFFLIIFFTLVLRKLTLYLFEKKLVELAKKTKTEIDDLLVAAFKSPLGYFIVVCGIYVAVASLHLPEQIGIFDIVWAHHFFFTLAFTFVALLLVLKLIDIVAHYMYLVTMKTETKLDEQLVPLVIKSLRVVVVTLTVLFLIQNLGWNVTSLLAGLGIGGLALALAAQDTMSNIFGSVTVFSDRSFHIGDWIRVNGVEGTVEDVGLRSTRVRRFDQALVTVPNSRFIKSEIVNFTRMKKRRIKFNLGVSYKTSRKQMEEVVEGIKDIIKKDSGFEHNFYMVHFTEFGAYSLDIFIYCFTKTTVWDDFLTVREQFNLQIMQLLEELDVEIAYPSQTIFVEGAEET</sequence>
<accession>A0AC61KZ43</accession>
<proteinExistence type="predicted"/>
<evidence type="ECO:0000313" key="1">
    <source>
        <dbReference type="EMBL" id="PXF57564.1"/>
    </source>
</evidence>
<reference evidence="1" key="1">
    <citation type="submission" date="2018-01" db="EMBL/GenBank/DDBJ databases">
        <authorList>
            <person name="Krukenberg V."/>
        </authorList>
    </citation>
    <scope>NUCLEOTIDE SEQUENCE</scope>
    <source>
        <strain evidence="1">E20ANME2</strain>
    </source>
</reference>
<evidence type="ECO:0000313" key="2">
    <source>
        <dbReference type="Proteomes" id="UP000248329"/>
    </source>
</evidence>
<gene>
    <name evidence="1" type="ORF">C4B59_14955</name>
</gene>
<comment type="caution">
    <text evidence="1">The sequence shown here is derived from an EMBL/GenBank/DDBJ whole genome shotgun (WGS) entry which is preliminary data.</text>
</comment>
<dbReference type="Proteomes" id="UP000248329">
    <property type="component" value="Unassembled WGS sequence"/>
</dbReference>
<dbReference type="EMBL" id="PQXF01000056">
    <property type="protein sequence ID" value="PXF57564.1"/>
    <property type="molecule type" value="Genomic_DNA"/>
</dbReference>